<dbReference type="InterPro" id="IPR055370">
    <property type="entry name" value="Lsr2_DNA-bd"/>
</dbReference>
<dbReference type="Gene3D" id="3.30.60.230">
    <property type="entry name" value="Lsr2, dimerization domain"/>
    <property type="match status" value="1"/>
</dbReference>
<dbReference type="InterPro" id="IPR036625">
    <property type="entry name" value="E3-bd_dom_sf"/>
</dbReference>
<protein>
    <recommendedName>
        <fullName evidence="6">Lsr2 protein</fullName>
    </recommendedName>
</protein>
<reference evidence="4 5" key="1">
    <citation type="submission" date="2016-03" db="EMBL/GenBank/DDBJ databases">
        <title>Genome sequence of Rhodococcus kyotonensis KB10.</title>
        <authorList>
            <person name="Jeong H."/>
            <person name="Hong C.E."/>
            <person name="Jo S.H."/>
            <person name="Park J.M."/>
        </authorList>
    </citation>
    <scope>NUCLEOTIDE SEQUENCE [LARGE SCALE GENOMIC DNA]</scope>
    <source>
        <strain evidence="4 5">KB10</strain>
    </source>
</reference>
<dbReference type="Proteomes" id="UP000077519">
    <property type="component" value="Unassembled WGS sequence"/>
</dbReference>
<organism evidence="4 5">
    <name type="scientific">Rhodococcoides kyotonense</name>
    <dbReference type="NCBI Taxonomy" id="398843"/>
    <lineage>
        <taxon>Bacteria</taxon>
        <taxon>Bacillati</taxon>
        <taxon>Actinomycetota</taxon>
        <taxon>Actinomycetes</taxon>
        <taxon>Mycobacteriales</taxon>
        <taxon>Nocardiaceae</taxon>
        <taxon>Rhodococcoides</taxon>
    </lineage>
</organism>
<dbReference type="EMBL" id="LVHI01000003">
    <property type="protein sequence ID" value="OAK56644.1"/>
    <property type="molecule type" value="Genomic_DNA"/>
</dbReference>
<keyword evidence="1" id="KW-0238">DNA-binding</keyword>
<dbReference type="Pfam" id="PF11774">
    <property type="entry name" value="Lsr2"/>
    <property type="match status" value="1"/>
</dbReference>
<comment type="caution">
    <text evidence="4">The sequence shown here is derived from an EMBL/GenBank/DDBJ whole genome shotgun (WGS) entry which is preliminary data.</text>
</comment>
<gene>
    <name evidence="4" type="ORF">A3K89_15305</name>
</gene>
<dbReference type="GO" id="GO:0016746">
    <property type="term" value="F:acyltransferase activity"/>
    <property type="evidence" value="ECO:0007669"/>
    <property type="project" value="InterPro"/>
</dbReference>
<evidence type="ECO:0000313" key="4">
    <source>
        <dbReference type="EMBL" id="OAK56644.1"/>
    </source>
</evidence>
<evidence type="ECO:0000259" key="2">
    <source>
        <dbReference type="Pfam" id="PF11774"/>
    </source>
</evidence>
<keyword evidence="5" id="KW-1185">Reference proteome</keyword>
<name>A0A177YM50_9NOCA</name>
<feature type="domain" description="Lsr2 dimerization" evidence="2">
    <location>
        <begin position="1"/>
        <end position="61"/>
    </location>
</feature>
<dbReference type="RefSeq" id="WP_068421335.1">
    <property type="nucleotide sequence ID" value="NZ_LVHI01000003.1"/>
</dbReference>
<dbReference type="GO" id="GO:0003677">
    <property type="term" value="F:DNA binding"/>
    <property type="evidence" value="ECO:0007669"/>
    <property type="project" value="UniProtKB-KW"/>
</dbReference>
<sequence length="115" mass="12651">MAKKVYVQLVDDIDDKPIESGGEHIAFSVNGVDYEIDLSDKNAKEFHRKLNYYIDHSARVGGKRTKKSVGTTTAGGKRDANQTKAIREWAKANGYAISARGRIPADVENAFDAAH</sequence>
<evidence type="ECO:0000313" key="5">
    <source>
        <dbReference type="Proteomes" id="UP000077519"/>
    </source>
</evidence>
<accession>A0A177YM50</accession>
<dbReference type="InterPro" id="IPR042261">
    <property type="entry name" value="Lsr2-like_dimerization"/>
</dbReference>
<evidence type="ECO:0008006" key="6">
    <source>
        <dbReference type="Google" id="ProtNLM"/>
    </source>
</evidence>
<dbReference type="Pfam" id="PF23359">
    <property type="entry name" value="Lsr2_DNA-bd"/>
    <property type="match status" value="1"/>
</dbReference>
<dbReference type="InterPro" id="IPR024412">
    <property type="entry name" value="Lsr2_dim_dom"/>
</dbReference>
<proteinExistence type="predicted"/>
<evidence type="ECO:0000259" key="3">
    <source>
        <dbReference type="Pfam" id="PF23359"/>
    </source>
</evidence>
<dbReference type="AlphaFoldDB" id="A0A177YM50"/>
<dbReference type="Gene3D" id="4.10.320.10">
    <property type="entry name" value="E3-binding domain"/>
    <property type="match status" value="1"/>
</dbReference>
<feature type="domain" description="Lsr2 DNA-binding" evidence="3">
    <location>
        <begin position="79"/>
        <end position="114"/>
    </location>
</feature>
<evidence type="ECO:0000256" key="1">
    <source>
        <dbReference type="ARBA" id="ARBA00023125"/>
    </source>
</evidence>